<comment type="caution">
    <text evidence="7">The sequence shown here is derived from an EMBL/GenBank/DDBJ whole genome shotgun (WGS) entry which is preliminary data.</text>
</comment>
<dbReference type="InterPro" id="IPR012944">
    <property type="entry name" value="SusD_RagB_dom"/>
</dbReference>
<accession>A0A4S2FMK0</accession>
<evidence type="ECO:0000256" key="4">
    <source>
        <dbReference type="ARBA" id="ARBA00023136"/>
    </source>
</evidence>
<dbReference type="InterPro" id="IPR011990">
    <property type="entry name" value="TPR-like_helical_dom_sf"/>
</dbReference>
<reference evidence="7 8" key="1">
    <citation type="submission" date="2019-04" db="EMBL/GenBank/DDBJ databases">
        <title>Microbes associate with the intestines of laboratory mice.</title>
        <authorList>
            <person name="Navarre W."/>
            <person name="Wong E."/>
            <person name="Huang K."/>
            <person name="Tropini C."/>
            <person name="Ng K."/>
            <person name="Yu B."/>
        </authorList>
    </citation>
    <scope>NUCLEOTIDE SEQUENCE [LARGE SCALE GENOMIC DNA]</scope>
    <source>
        <strain evidence="7 8">NM22_B1</strain>
    </source>
</reference>
<dbReference type="SUPFAM" id="SSF48452">
    <property type="entry name" value="TPR-like"/>
    <property type="match status" value="1"/>
</dbReference>
<dbReference type="Gene3D" id="1.25.40.390">
    <property type="match status" value="1"/>
</dbReference>
<feature type="domain" description="RagB/SusD" evidence="6">
    <location>
        <begin position="301"/>
        <end position="571"/>
    </location>
</feature>
<evidence type="ECO:0000256" key="3">
    <source>
        <dbReference type="ARBA" id="ARBA00022729"/>
    </source>
</evidence>
<evidence type="ECO:0000259" key="6">
    <source>
        <dbReference type="Pfam" id="PF07980"/>
    </source>
</evidence>
<gene>
    <name evidence="7" type="ORF">E5339_10140</name>
</gene>
<evidence type="ECO:0000256" key="1">
    <source>
        <dbReference type="ARBA" id="ARBA00004442"/>
    </source>
</evidence>
<comment type="subcellular location">
    <subcellularLocation>
        <location evidence="1">Cell outer membrane</location>
    </subcellularLocation>
</comment>
<protein>
    <submittedName>
        <fullName evidence="7">RagB/SusD family nutrient uptake outer membrane protein</fullName>
    </submittedName>
</protein>
<dbReference type="RefSeq" id="WP_135951516.1">
    <property type="nucleotide sequence ID" value="NZ_CAOOJZ010000018.1"/>
</dbReference>
<name>A0A4S2FMK0_9BACT</name>
<dbReference type="GO" id="GO:0009279">
    <property type="term" value="C:cell outer membrane"/>
    <property type="evidence" value="ECO:0007669"/>
    <property type="project" value="UniProtKB-SubCell"/>
</dbReference>
<proteinExistence type="inferred from homology"/>
<dbReference type="PROSITE" id="PS51257">
    <property type="entry name" value="PROKAR_LIPOPROTEIN"/>
    <property type="match status" value="1"/>
</dbReference>
<organism evidence="7 8">
    <name type="scientific">Phocaeicola sartorii</name>
    <dbReference type="NCBI Taxonomy" id="671267"/>
    <lineage>
        <taxon>Bacteria</taxon>
        <taxon>Pseudomonadati</taxon>
        <taxon>Bacteroidota</taxon>
        <taxon>Bacteroidia</taxon>
        <taxon>Bacteroidales</taxon>
        <taxon>Bacteroidaceae</taxon>
        <taxon>Phocaeicola</taxon>
    </lineage>
</organism>
<evidence type="ECO:0000313" key="8">
    <source>
        <dbReference type="Proteomes" id="UP000310760"/>
    </source>
</evidence>
<keyword evidence="3" id="KW-0732">Signal</keyword>
<dbReference type="EMBL" id="SRYJ01000020">
    <property type="protein sequence ID" value="TGY70264.1"/>
    <property type="molecule type" value="Genomic_DNA"/>
</dbReference>
<dbReference type="Pfam" id="PF07980">
    <property type="entry name" value="SusD_RagB"/>
    <property type="match status" value="1"/>
</dbReference>
<evidence type="ECO:0000313" key="7">
    <source>
        <dbReference type="EMBL" id="TGY70264.1"/>
    </source>
</evidence>
<evidence type="ECO:0000256" key="5">
    <source>
        <dbReference type="ARBA" id="ARBA00023237"/>
    </source>
</evidence>
<evidence type="ECO:0000256" key="2">
    <source>
        <dbReference type="ARBA" id="ARBA00006275"/>
    </source>
</evidence>
<sequence length="573" mass="65160">MKYKYLLAGVGFMALMSSCEFTDISPKDSLTDKSYWGKAEDLKLYANNLYTMFPGPDYNLDSQSDDCVSTTANATLFDDVTVPGSGGGWSWGNIRICNFFLNRYHTAVGSESEINRYVAEVRFFRALDYFSKVKSFGDVPWYESDLKADDKELLYKARDPRNFVIGKIIEDLEFAAQWLPTPDKAGTGRLHKYVAYTQLSRVCLYEGTHMKYHNESGSITSQALLEKAVKAAEAVMASGLYDIVKATDAGCGQQAFEGYPLYYGNLFIQEDLTGNKECILPRIYIKDLLMHWLGRDYAKKGLGYSKDFLETFLFRDGKPISAHKEYDDATLEKELADRDPRMYQIINNPHRPTLIDLEGVHVWESQNIAPNQGVSGYNLTKYLSPIPDQNEANSSTYDWFLYRYAEVLLNYAEAKAELGTCTQADLDKTVNLLRDRVEMAHLSINPVVDNSVDYGYSISPLLYEIRRERRVELATEGFRWSDIVRWKAGKLLENPKTYLGMTLSEESMANYPEGTFDGRKVTIGGKTYLKIYEKALDDAGRKWSANDKRYLSPLPTDQLVLNGNLTQNPGWEE</sequence>
<dbReference type="AlphaFoldDB" id="A0A4S2FMK0"/>
<keyword evidence="4" id="KW-0472">Membrane</keyword>
<comment type="similarity">
    <text evidence="2">Belongs to the SusD family.</text>
</comment>
<keyword evidence="5" id="KW-0998">Cell outer membrane</keyword>
<dbReference type="Proteomes" id="UP000310760">
    <property type="component" value="Unassembled WGS sequence"/>
</dbReference>